<reference evidence="1 2" key="1">
    <citation type="submission" date="2009-10" db="EMBL/GenBank/DDBJ databases">
        <title>Complete sequence of Halothiobacillus neapolitanus c2.</title>
        <authorList>
            <consortium name="US DOE Joint Genome Institute"/>
            <person name="Lucas S."/>
            <person name="Copeland A."/>
            <person name="Lapidus A."/>
            <person name="Glavina del Rio T."/>
            <person name="Tice H."/>
            <person name="Bruce D."/>
            <person name="Goodwin L."/>
            <person name="Pitluck S."/>
            <person name="Davenport K."/>
            <person name="Brettin T."/>
            <person name="Detter J.C."/>
            <person name="Han C."/>
            <person name="Tapia R."/>
            <person name="Larimer F."/>
            <person name="Land M."/>
            <person name="Hauser L."/>
            <person name="Kyrpides N."/>
            <person name="Mikhailova N."/>
            <person name="Kerfeld C."/>
            <person name="Cannon G."/>
            <person name="Heinhort S."/>
        </authorList>
    </citation>
    <scope>NUCLEOTIDE SEQUENCE [LARGE SCALE GENOMIC DNA]</scope>
    <source>
        <strain evidence="2">ATCC 23641 / c2</strain>
    </source>
</reference>
<sequence>MASKILSIMPADDWYALISDEDEGIGYEPLTCFALVQIEEEGVLSTEVRPMVWADTAVMFADEIEGFMDLERIEEIGDDDDFDLDEEEQ</sequence>
<dbReference type="EMBL" id="CP001801">
    <property type="protein sequence ID" value="ACX96185.1"/>
    <property type="molecule type" value="Genomic_DNA"/>
</dbReference>
<proteinExistence type="predicted"/>
<dbReference type="AlphaFoldDB" id="D0L0G2"/>
<name>D0L0G2_HALNC</name>
<dbReference type="HOGENOM" id="CLU_2450503_0_0_6"/>
<dbReference type="KEGG" id="hna:Hneap_1351"/>
<organism evidence="1 2">
    <name type="scientific">Halothiobacillus neapolitanus (strain ATCC 23641 / DSM 15147 / CIP 104769 / NCIMB 8539 / c2)</name>
    <name type="common">Thiobacillus neapolitanus</name>
    <dbReference type="NCBI Taxonomy" id="555778"/>
    <lineage>
        <taxon>Bacteria</taxon>
        <taxon>Pseudomonadati</taxon>
        <taxon>Pseudomonadota</taxon>
        <taxon>Gammaproteobacteria</taxon>
        <taxon>Chromatiales</taxon>
        <taxon>Halothiobacillaceae</taxon>
        <taxon>Halothiobacillus</taxon>
    </lineage>
</organism>
<dbReference type="OrthoDB" id="8727862at2"/>
<accession>D0L0G2</accession>
<dbReference type="Proteomes" id="UP000009102">
    <property type="component" value="Chromosome"/>
</dbReference>
<dbReference type="STRING" id="555778.Hneap_1351"/>
<dbReference type="RefSeq" id="WP_012824219.1">
    <property type="nucleotide sequence ID" value="NC_013422.1"/>
</dbReference>
<gene>
    <name evidence="1" type="ordered locus">Hneap_1351</name>
</gene>
<evidence type="ECO:0000313" key="2">
    <source>
        <dbReference type="Proteomes" id="UP000009102"/>
    </source>
</evidence>
<keyword evidence="2" id="KW-1185">Reference proteome</keyword>
<evidence type="ECO:0000313" key="1">
    <source>
        <dbReference type="EMBL" id="ACX96185.1"/>
    </source>
</evidence>
<protein>
    <submittedName>
        <fullName evidence="1">Uncharacterized protein</fullName>
    </submittedName>
</protein>